<evidence type="ECO:0000259" key="7">
    <source>
        <dbReference type="PROSITE" id="PS50011"/>
    </source>
</evidence>
<dbReference type="CDD" id="cd14014">
    <property type="entry name" value="STKc_PknB_like"/>
    <property type="match status" value="1"/>
</dbReference>
<dbReference type="PROSITE" id="PS00107">
    <property type="entry name" value="PROTEIN_KINASE_ATP"/>
    <property type="match status" value="1"/>
</dbReference>
<dbReference type="InterPro" id="IPR008266">
    <property type="entry name" value="Tyr_kinase_AS"/>
</dbReference>
<keyword evidence="8" id="KW-0723">Serine/threonine-protein kinase</keyword>
<evidence type="ECO:0000256" key="3">
    <source>
        <dbReference type="ARBA" id="ARBA00022777"/>
    </source>
</evidence>
<evidence type="ECO:0000313" key="9">
    <source>
        <dbReference type="Proteomes" id="UP000501063"/>
    </source>
</evidence>
<dbReference type="SMART" id="SM00220">
    <property type="entry name" value="S_TKc"/>
    <property type="match status" value="1"/>
</dbReference>
<dbReference type="Pfam" id="PF00069">
    <property type="entry name" value="Pkinase"/>
    <property type="match status" value="1"/>
</dbReference>
<dbReference type="PROSITE" id="PS50011">
    <property type="entry name" value="PROTEIN_KINASE_DOM"/>
    <property type="match status" value="1"/>
</dbReference>
<dbReference type="AlphaFoldDB" id="A0A6G6IR99"/>
<dbReference type="KEGG" id="pnt:G5B91_04575"/>
<dbReference type="RefSeq" id="WP_024764694.1">
    <property type="nucleotide sequence ID" value="NZ_CP049140.1"/>
</dbReference>
<dbReference type="Gene3D" id="3.30.200.20">
    <property type="entry name" value="Phosphorylase Kinase, domain 1"/>
    <property type="match status" value="1"/>
</dbReference>
<dbReference type="SUPFAM" id="SSF56112">
    <property type="entry name" value="Protein kinase-like (PK-like)"/>
    <property type="match status" value="1"/>
</dbReference>
<evidence type="ECO:0000256" key="6">
    <source>
        <dbReference type="SAM" id="Phobius"/>
    </source>
</evidence>
<evidence type="ECO:0000313" key="8">
    <source>
        <dbReference type="EMBL" id="QIE85579.1"/>
    </source>
</evidence>
<sequence>MHASGSRLHGQALPVGYRLDGFDILGTIGYGGFGNVYAAVELASRRTVAIKEYLPRQHVVRGGHGQLCPQTAAAGECFRIGLQHFLDDARVLADLRHPALLPVERVWQQNGTAYFSMPCYAGVTLQQLAEDPRRQLDATWLEPTLGRLLGALESLHRRGYQHRDISPDNIILDAKGLPVLLDFSGARQHRERTTGPGALPTKPGYSPLEQYVGEGHDHGAWSDLYALGAVMYCLIARRTPPSSLARSVQDTLVPLSSMGLAAYSARTLAAIDRVLSLHRQDRPQSVAEFAADLALKRRGDIYLPGTASQRSAGSVGSSPLQLDIGHERHLWTLPAATLLAALALFCCLGLALDATKPHRSLVIKNRLADQAKALPVLQAAQELK</sequence>
<name>A0A6G6IR99_PSENT</name>
<dbReference type="GO" id="GO:0005524">
    <property type="term" value="F:ATP binding"/>
    <property type="evidence" value="ECO:0007669"/>
    <property type="project" value="UniProtKB-UniRule"/>
</dbReference>
<feature type="binding site" evidence="5">
    <location>
        <position position="51"/>
    </location>
    <ligand>
        <name>ATP</name>
        <dbReference type="ChEBI" id="CHEBI:30616"/>
    </ligand>
</feature>
<keyword evidence="6" id="KW-1133">Transmembrane helix</keyword>
<dbReference type="GO" id="GO:0004674">
    <property type="term" value="F:protein serine/threonine kinase activity"/>
    <property type="evidence" value="ECO:0007669"/>
    <property type="project" value="UniProtKB-KW"/>
</dbReference>
<dbReference type="Proteomes" id="UP000501063">
    <property type="component" value="Chromosome"/>
</dbReference>
<keyword evidence="1" id="KW-0808">Transferase</keyword>
<reference evidence="8 9" key="1">
    <citation type="submission" date="2020-02" db="EMBL/GenBank/DDBJ databases">
        <title>Integrative conjugative elements (ICEs) and plasmids drive adaptation of Pseudomonas nitroreducens strain HBP1 to wastewater environment.</title>
        <authorList>
            <person name="Sentchilo V."/>
            <person name="Carraro N."/>
            <person name="Bertelli C."/>
            <person name="van der Meer J.R."/>
        </authorList>
    </citation>
    <scope>NUCLEOTIDE SEQUENCE [LARGE SCALE GENOMIC DNA]</scope>
    <source>
        <strain evidence="8 9">HBP1</strain>
    </source>
</reference>
<dbReference type="InterPro" id="IPR017441">
    <property type="entry name" value="Protein_kinase_ATP_BS"/>
</dbReference>
<evidence type="ECO:0000256" key="5">
    <source>
        <dbReference type="PROSITE-ProRule" id="PRU10141"/>
    </source>
</evidence>
<dbReference type="PANTHER" id="PTHR43289:SF6">
    <property type="entry name" value="SERINE_THREONINE-PROTEIN KINASE NEKL-3"/>
    <property type="match status" value="1"/>
</dbReference>
<proteinExistence type="predicted"/>
<keyword evidence="2 5" id="KW-0547">Nucleotide-binding</keyword>
<gene>
    <name evidence="8" type="ORF">G5B91_04575</name>
</gene>
<dbReference type="PROSITE" id="PS00109">
    <property type="entry name" value="PROTEIN_KINASE_TYR"/>
    <property type="match status" value="1"/>
</dbReference>
<keyword evidence="6" id="KW-0472">Membrane</keyword>
<organism evidence="8 9">
    <name type="scientific">Pseudomonas nitroreducens</name>
    <dbReference type="NCBI Taxonomy" id="46680"/>
    <lineage>
        <taxon>Bacteria</taxon>
        <taxon>Pseudomonadati</taxon>
        <taxon>Pseudomonadota</taxon>
        <taxon>Gammaproteobacteria</taxon>
        <taxon>Pseudomonadales</taxon>
        <taxon>Pseudomonadaceae</taxon>
        <taxon>Pseudomonas</taxon>
    </lineage>
</organism>
<evidence type="ECO:0000256" key="2">
    <source>
        <dbReference type="ARBA" id="ARBA00022741"/>
    </source>
</evidence>
<keyword evidence="4 5" id="KW-0067">ATP-binding</keyword>
<dbReference type="Gene3D" id="1.10.510.10">
    <property type="entry name" value="Transferase(Phosphotransferase) domain 1"/>
    <property type="match status" value="1"/>
</dbReference>
<keyword evidence="3 8" id="KW-0418">Kinase</keyword>
<evidence type="ECO:0000256" key="4">
    <source>
        <dbReference type="ARBA" id="ARBA00022840"/>
    </source>
</evidence>
<dbReference type="EMBL" id="CP049140">
    <property type="protein sequence ID" value="QIE85579.1"/>
    <property type="molecule type" value="Genomic_DNA"/>
</dbReference>
<accession>A0A6G6IR99</accession>
<feature type="domain" description="Protein kinase" evidence="7">
    <location>
        <begin position="22"/>
        <end position="303"/>
    </location>
</feature>
<protein>
    <submittedName>
        <fullName evidence="8">Serine/threonine protein kinase</fullName>
    </submittedName>
</protein>
<feature type="transmembrane region" description="Helical" evidence="6">
    <location>
        <begin position="330"/>
        <end position="352"/>
    </location>
</feature>
<evidence type="ECO:0000256" key="1">
    <source>
        <dbReference type="ARBA" id="ARBA00022679"/>
    </source>
</evidence>
<keyword evidence="6" id="KW-0812">Transmembrane</keyword>
<dbReference type="InterPro" id="IPR000719">
    <property type="entry name" value="Prot_kinase_dom"/>
</dbReference>
<dbReference type="PANTHER" id="PTHR43289">
    <property type="entry name" value="MITOGEN-ACTIVATED PROTEIN KINASE KINASE KINASE 20-RELATED"/>
    <property type="match status" value="1"/>
</dbReference>
<dbReference type="InterPro" id="IPR011009">
    <property type="entry name" value="Kinase-like_dom_sf"/>
</dbReference>